<proteinExistence type="predicted"/>
<dbReference type="CDD" id="cd09272">
    <property type="entry name" value="RNase_HI_RT_Ty1"/>
    <property type="match status" value="1"/>
</dbReference>
<reference evidence="1 2" key="1">
    <citation type="submission" date="2019-08" db="EMBL/GenBank/DDBJ databases">
        <title>Draft genome sequences of two oriental melons (Cucumis melo L. var makuwa).</title>
        <authorList>
            <person name="Kwon S.-Y."/>
        </authorList>
    </citation>
    <scope>NUCLEOTIDE SEQUENCE [LARGE SCALE GENOMIC DNA]</scope>
    <source>
        <strain evidence="2">cv. SW 3</strain>
        <tissue evidence="1">Leaf</tissue>
    </source>
</reference>
<dbReference type="OrthoDB" id="414945at2759"/>
<accession>A0A5A7TD11</accession>
<evidence type="ECO:0000313" key="2">
    <source>
        <dbReference type="Proteomes" id="UP000321393"/>
    </source>
</evidence>
<organism evidence="1 2">
    <name type="scientific">Cucumis melo var. makuwa</name>
    <name type="common">Oriental melon</name>
    <dbReference type="NCBI Taxonomy" id="1194695"/>
    <lineage>
        <taxon>Eukaryota</taxon>
        <taxon>Viridiplantae</taxon>
        <taxon>Streptophyta</taxon>
        <taxon>Embryophyta</taxon>
        <taxon>Tracheophyta</taxon>
        <taxon>Spermatophyta</taxon>
        <taxon>Magnoliopsida</taxon>
        <taxon>eudicotyledons</taxon>
        <taxon>Gunneridae</taxon>
        <taxon>Pentapetalae</taxon>
        <taxon>rosids</taxon>
        <taxon>fabids</taxon>
        <taxon>Cucurbitales</taxon>
        <taxon>Cucurbitaceae</taxon>
        <taxon>Benincaseae</taxon>
        <taxon>Cucumis</taxon>
    </lineage>
</organism>
<comment type="caution">
    <text evidence="1">The sequence shown here is derived from an EMBL/GenBank/DDBJ whole genome shotgun (WGS) entry which is preliminary data.</text>
</comment>
<dbReference type="SUPFAM" id="SSF56672">
    <property type="entry name" value="DNA/RNA polymerases"/>
    <property type="match status" value="1"/>
</dbReference>
<dbReference type="AlphaFoldDB" id="A0A5A7TD11"/>
<dbReference type="InterPro" id="IPR043502">
    <property type="entry name" value="DNA/RNA_pol_sf"/>
</dbReference>
<dbReference type="PANTHER" id="PTHR11439">
    <property type="entry name" value="GAG-POL-RELATED RETROTRANSPOSON"/>
    <property type="match status" value="1"/>
</dbReference>
<dbReference type="EMBL" id="SSTE01016683">
    <property type="protein sequence ID" value="KAA0041342.1"/>
    <property type="molecule type" value="Genomic_DNA"/>
</dbReference>
<evidence type="ECO:0000313" key="1">
    <source>
        <dbReference type="EMBL" id="KAA0041342.1"/>
    </source>
</evidence>
<dbReference type="PANTHER" id="PTHR11439:SF461">
    <property type="entry name" value="OS10G0432200 PROTEIN"/>
    <property type="match status" value="1"/>
</dbReference>
<protein>
    <submittedName>
        <fullName evidence="1">Mitochondrial protein</fullName>
    </submittedName>
</protein>
<name>A0A5A7TD11_CUCMM</name>
<dbReference type="Proteomes" id="UP000321393">
    <property type="component" value="Unassembled WGS sequence"/>
</dbReference>
<sequence>MFGILRYIKGTLGHRLQFSFQSSLILSGYSYANWVGDPTNRRSTTGYCFYLGDSLISWCSKKQSVVSRSSTESEYCALADATTDLLWLRWLLADMGVPQQGPTLLHCDNRSAIQIAHNDVFHERTKHIENGCHFIRHHLLSNTLLLQPVSTTGQPAYIFTKALPSTRFNQLLTKLKLTDTLPP</sequence>
<gene>
    <name evidence="1" type="ORF">E6C27_scaffold128G003530</name>
</gene>